<accession>A0A512MFG2</accession>
<dbReference type="RefSeq" id="WP_146854440.1">
    <property type="nucleotide sequence ID" value="NZ_BKAG01000050.1"/>
</dbReference>
<comment type="function">
    <text evidence="10">Catalyzes the reversible formation of acyl-phosphate (acyl-PO(4)) from acyl-[acyl-carrier-protein] (acyl-ACP). This enzyme utilizes acyl-ACP as fatty acyl donor, but not acyl-CoA.</text>
</comment>
<keyword evidence="12" id="KW-1185">Reference proteome</keyword>
<dbReference type="InterPro" id="IPR003664">
    <property type="entry name" value="FA_synthesis"/>
</dbReference>
<keyword evidence="3 10" id="KW-0444">Lipid biosynthesis</keyword>
<dbReference type="HAMAP" id="MF_00019">
    <property type="entry name" value="PlsX"/>
    <property type="match status" value="1"/>
</dbReference>
<comment type="subunit">
    <text evidence="9 10">Homodimer. Probably interacts with PlsY.</text>
</comment>
<dbReference type="InterPro" id="IPR012281">
    <property type="entry name" value="Phospholipid_synth_PlsX-like"/>
</dbReference>
<dbReference type="GO" id="GO:0006633">
    <property type="term" value="P:fatty acid biosynthetic process"/>
    <property type="evidence" value="ECO:0007669"/>
    <property type="project" value="UniProtKB-UniRule"/>
</dbReference>
<dbReference type="NCBIfam" id="TIGR00182">
    <property type="entry name" value="plsX"/>
    <property type="match status" value="1"/>
</dbReference>
<comment type="pathway">
    <text evidence="10">Lipid metabolism; phospholipid metabolism.</text>
</comment>
<evidence type="ECO:0000256" key="4">
    <source>
        <dbReference type="ARBA" id="ARBA00022679"/>
    </source>
</evidence>
<dbReference type="PIRSF" id="PIRSF002465">
    <property type="entry name" value="Phsphlp_syn_PlsX"/>
    <property type="match status" value="1"/>
</dbReference>
<dbReference type="GO" id="GO:0008654">
    <property type="term" value="P:phospholipid biosynthetic process"/>
    <property type="evidence" value="ECO:0007669"/>
    <property type="project" value="UniProtKB-KW"/>
</dbReference>
<dbReference type="Proteomes" id="UP000321577">
    <property type="component" value="Unassembled WGS sequence"/>
</dbReference>
<dbReference type="Gene3D" id="3.40.718.10">
    <property type="entry name" value="Isopropylmalate Dehydrogenase"/>
    <property type="match status" value="1"/>
</dbReference>
<evidence type="ECO:0000256" key="7">
    <source>
        <dbReference type="ARBA" id="ARBA00023264"/>
    </source>
</evidence>
<dbReference type="OrthoDB" id="9806408at2"/>
<sequence>MKIALDVMGGDFAPQNPMGGVKLALEELRQIDKIYLVGQPEAIEREMRAQGIPMSDRLEIVSAMQIVDMSDSGLDAVRKKKDSSITRAVDLVKEGKADAVVSAGHTGAAVTASLIKLRTLPHIERPAIAAIMPSMTMPWVLIDAGANPDSLPEHLVQNAIMGSAYAKHVLGRDNPKVGLMSNGTEEEKGNALCKETGKLLKKTPGLNFVGNVEGHDLWETPPDVVVCDGFTGNIILKTSEALAHAMFAMIKEGIMSTTRTKIGGMLAKPAFKAIHKKTSADEAGGMPLLGLNGITIISHGSASAYAMKNALRMACETIRHSLNPHIEAAIGVHLDNNASAGEEEG</sequence>
<dbReference type="EMBL" id="BKAG01000050">
    <property type="protein sequence ID" value="GEP45489.1"/>
    <property type="molecule type" value="Genomic_DNA"/>
</dbReference>
<dbReference type="EC" id="2.3.1.274" evidence="8 10"/>
<evidence type="ECO:0000256" key="6">
    <source>
        <dbReference type="ARBA" id="ARBA00023209"/>
    </source>
</evidence>
<evidence type="ECO:0000256" key="10">
    <source>
        <dbReference type="HAMAP-Rule" id="MF_00019"/>
    </source>
</evidence>
<keyword evidence="11" id="KW-0012">Acyltransferase</keyword>
<keyword evidence="7 10" id="KW-1208">Phospholipid metabolism</keyword>
<dbReference type="PANTHER" id="PTHR30100">
    <property type="entry name" value="FATTY ACID/PHOSPHOLIPID SYNTHESIS PROTEIN PLSX"/>
    <property type="match status" value="1"/>
</dbReference>
<dbReference type="AlphaFoldDB" id="A0A512MFG2"/>
<dbReference type="Pfam" id="PF02504">
    <property type="entry name" value="FA_synthesis"/>
    <property type="match status" value="1"/>
</dbReference>
<proteinExistence type="inferred from homology"/>
<gene>
    <name evidence="10" type="primary">plsX</name>
    <name evidence="11" type="ORF">BGE01nite_47800</name>
</gene>
<name>A0A512MFG2_9BACT</name>
<evidence type="ECO:0000256" key="5">
    <source>
        <dbReference type="ARBA" id="ARBA00023098"/>
    </source>
</evidence>
<evidence type="ECO:0000256" key="2">
    <source>
        <dbReference type="ARBA" id="ARBA00022490"/>
    </source>
</evidence>
<dbReference type="UniPathway" id="UPA00085"/>
<evidence type="ECO:0000256" key="9">
    <source>
        <dbReference type="ARBA" id="ARBA00046608"/>
    </source>
</evidence>
<organism evidence="11 12">
    <name type="scientific">Brevifollis gellanilyticus</name>
    <dbReference type="NCBI Taxonomy" id="748831"/>
    <lineage>
        <taxon>Bacteria</taxon>
        <taxon>Pseudomonadati</taxon>
        <taxon>Verrucomicrobiota</taxon>
        <taxon>Verrucomicrobiia</taxon>
        <taxon>Verrucomicrobiales</taxon>
        <taxon>Verrucomicrobiaceae</taxon>
    </lineage>
</organism>
<evidence type="ECO:0000256" key="8">
    <source>
        <dbReference type="ARBA" id="ARBA00024069"/>
    </source>
</evidence>
<evidence type="ECO:0000256" key="1">
    <source>
        <dbReference type="ARBA" id="ARBA00001232"/>
    </source>
</evidence>
<keyword evidence="6 10" id="KW-0594">Phospholipid biosynthesis</keyword>
<dbReference type="GO" id="GO:0005737">
    <property type="term" value="C:cytoplasm"/>
    <property type="evidence" value="ECO:0007669"/>
    <property type="project" value="UniProtKB-SubCell"/>
</dbReference>
<dbReference type="SUPFAM" id="SSF53659">
    <property type="entry name" value="Isocitrate/Isopropylmalate dehydrogenase-like"/>
    <property type="match status" value="1"/>
</dbReference>
<dbReference type="PANTHER" id="PTHR30100:SF1">
    <property type="entry name" value="PHOSPHATE ACYLTRANSFERASE"/>
    <property type="match status" value="1"/>
</dbReference>
<keyword evidence="4 10" id="KW-0808">Transferase</keyword>
<comment type="subcellular location">
    <subcellularLocation>
        <location evidence="10">Cytoplasm</location>
    </subcellularLocation>
    <text evidence="10">Associated with the membrane possibly through PlsY.</text>
</comment>
<keyword evidence="5 10" id="KW-0443">Lipid metabolism</keyword>
<reference evidence="11 12" key="1">
    <citation type="submission" date="2019-07" db="EMBL/GenBank/DDBJ databases">
        <title>Whole genome shotgun sequence of Brevifollis gellanilyticus NBRC 108608.</title>
        <authorList>
            <person name="Hosoyama A."/>
            <person name="Uohara A."/>
            <person name="Ohji S."/>
            <person name="Ichikawa N."/>
        </authorList>
    </citation>
    <scope>NUCLEOTIDE SEQUENCE [LARGE SCALE GENOMIC DNA]</scope>
    <source>
        <strain evidence="11 12">NBRC 108608</strain>
    </source>
</reference>
<protein>
    <recommendedName>
        <fullName evidence="8 10">Phosphate acyltransferase</fullName>
        <ecNumber evidence="8 10">2.3.1.274</ecNumber>
    </recommendedName>
    <alternativeName>
        <fullName evidence="10">Acyl-ACP phosphotransacylase</fullName>
    </alternativeName>
    <alternativeName>
        <fullName evidence="10">Acyl-[acyl-carrier-protein]--phosphate acyltransferase</fullName>
    </alternativeName>
    <alternativeName>
        <fullName evidence="10">Phosphate-acyl-ACP acyltransferase</fullName>
    </alternativeName>
</protein>
<keyword evidence="2 10" id="KW-0963">Cytoplasm</keyword>
<dbReference type="GO" id="GO:0043811">
    <property type="term" value="F:phosphate:acyl-[acyl carrier protein] acyltransferase activity"/>
    <property type="evidence" value="ECO:0007669"/>
    <property type="project" value="UniProtKB-UniRule"/>
</dbReference>
<evidence type="ECO:0000313" key="11">
    <source>
        <dbReference type="EMBL" id="GEP45489.1"/>
    </source>
</evidence>
<evidence type="ECO:0000313" key="12">
    <source>
        <dbReference type="Proteomes" id="UP000321577"/>
    </source>
</evidence>
<comment type="caution">
    <text evidence="11">The sequence shown here is derived from an EMBL/GenBank/DDBJ whole genome shotgun (WGS) entry which is preliminary data.</text>
</comment>
<comment type="catalytic activity">
    <reaction evidence="1 10">
        <text>a fatty acyl-[ACP] + phosphate = an acyl phosphate + holo-[ACP]</text>
        <dbReference type="Rhea" id="RHEA:42292"/>
        <dbReference type="Rhea" id="RHEA-COMP:9685"/>
        <dbReference type="Rhea" id="RHEA-COMP:14125"/>
        <dbReference type="ChEBI" id="CHEBI:43474"/>
        <dbReference type="ChEBI" id="CHEBI:59918"/>
        <dbReference type="ChEBI" id="CHEBI:64479"/>
        <dbReference type="ChEBI" id="CHEBI:138651"/>
        <dbReference type="EC" id="2.3.1.274"/>
    </reaction>
</comment>
<evidence type="ECO:0000256" key="3">
    <source>
        <dbReference type="ARBA" id="ARBA00022516"/>
    </source>
</evidence>
<comment type="similarity">
    <text evidence="10">Belongs to the PlsX family.</text>
</comment>